<feature type="region of interest" description="Disordered" evidence="1">
    <location>
        <begin position="31"/>
        <end position="146"/>
    </location>
</feature>
<evidence type="ECO:0000313" key="3">
    <source>
        <dbReference type="EMBL" id="KTC87399.1"/>
    </source>
</evidence>
<evidence type="ECO:0000256" key="1">
    <source>
        <dbReference type="SAM" id="MobiDB-lite"/>
    </source>
</evidence>
<feature type="compositionally biased region" description="Low complexity" evidence="1">
    <location>
        <begin position="89"/>
        <end position="104"/>
    </location>
</feature>
<dbReference type="STRING" id="1212489.Ldro_1018"/>
<keyword evidence="2" id="KW-0732">Signal</keyword>
<evidence type="ECO:0000313" key="4">
    <source>
        <dbReference type="Proteomes" id="UP000054736"/>
    </source>
</evidence>
<dbReference type="AlphaFoldDB" id="A0A0W0SVG7"/>
<protein>
    <submittedName>
        <fullName evidence="3">Uncharacterized protein</fullName>
    </submittedName>
</protein>
<reference evidence="3 4" key="1">
    <citation type="submission" date="2015-11" db="EMBL/GenBank/DDBJ databases">
        <title>Genomic analysis of 38 Legionella species identifies large and diverse effector repertoires.</title>
        <authorList>
            <person name="Burstein D."/>
            <person name="Amaro F."/>
            <person name="Zusman T."/>
            <person name="Lifshitz Z."/>
            <person name="Cohen O."/>
            <person name="Gilbert J.A."/>
            <person name="Pupko T."/>
            <person name="Shuman H.A."/>
            <person name="Segal G."/>
        </authorList>
    </citation>
    <scope>NUCLEOTIDE SEQUENCE [LARGE SCALE GENOMIC DNA]</scope>
    <source>
        <strain evidence="3 4">ATCC 700990</strain>
    </source>
</reference>
<dbReference type="EMBL" id="LNXY01000020">
    <property type="protein sequence ID" value="KTC87399.1"/>
    <property type="molecule type" value="Genomic_DNA"/>
</dbReference>
<name>A0A0W0SVG7_9GAMM</name>
<feature type="signal peptide" evidence="2">
    <location>
        <begin position="1"/>
        <end position="24"/>
    </location>
</feature>
<feature type="compositionally biased region" description="Polar residues" evidence="1">
    <location>
        <begin position="74"/>
        <end position="88"/>
    </location>
</feature>
<comment type="caution">
    <text evidence="3">The sequence shown here is derived from an EMBL/GenBank/DDBJ whole genome shotgun (WGS) entry which is preliminary data.</text>
</comment>
<dbReference type="RefSeq" id="WP_058495340.1">
    <property type="nucleotide sequence ID" value="NZ_LNXY01000020.1"/>
</dbReference>
<feature type="compositionally biased region" description="Polar residues" evidence="1">
    <location>
        <begin position="40"/>
        <end position="59"/>
    </location>
</feature>
<proteinExistence type="predicted"/>
<dbReference type="Proteomes" id="UP000054736">
    <property type="component" value="Unassembled WGS sequence"/>
</dbReference>
<sequence length="305" mass="32960">MHFNRLKMVLVVIIFSAFSFMASAAAMDPTKQIPPPPTATMDNATQQTSAGTTDNTIKQTSTPGTTNDTTNQNPVPGTTNDTTNQNPAPGTTNDTTNQNPTPGTMNDTTNQNPVPGTMNDTINHNSTPAATDNTTKQPSAPGNMMDSNQAESFQAICLSSWMKRETNVANMTDYKKFGEKYCACALTQPLDTDAAVDKAIQVCMSRTLLRNTMDSLEEEIGLDKASDKDVSQFCQDTWNLIYPKMNDQAKQIATSFCDCSQPKLVSLIKSSNNMADKDYYDQIDSVAASCSGPIQSSQEPAKSAN</sequence>
<keyword evidence="4" id="KW-1185">Reference proteome</keyword>
<accession>A0A0W0SVG7</accession>
<gene>
    <name evidence="3" type="ORF">Ldro_1018</name>
</gene>
<feature type="compositionally biased region" description="Polar residues" evidence="1">
    <location>
        <begin position="105"/>
        <end position="146"/>
    </location>
</feature>
<feature type="chain" id="PRO_5006912366" evidence="2">
    <location>
        <begin position="25"/>
        <end position="305"/>
    </location>
</feature>
<dbReference type="PATRIC" id="fig|1212489.4.peg.1073"/>
<organism evidence="3 4">
    <name type="scientific">Legionella drozanskii LLAP-1</name>
    <dbReference type="NCBI Taxonomy" id="1212489"/>
    <lineage>
        <taxon>Bacteria</taxon>
        <taxon>Pseudomonadati</taxon>
        <taxon>Pseudomonadota</taxon>
        <taxon>Gammaproteobacteria</taxon>
        <taxon>Legionellales</taxon>
        <taxon>Legionellaceae</taxon>
        <taxon>Legionella</taxon>
    </lineage>
</organism>
<evidence type="ECO:0000256" key="2">
    <source>
        <dbReference type="SAM" id="SignalP"/>
    </source>
</evidence>
<feature type="compositionally biased region" description="Low complexity" evidence="1">
    <location>
        <begin position="60"/>
        <end position="73"/>
    </location>
</feature>